<sequence length="173" mass="19377">MNARGTSALVYTRWENKDRCPRGQFLGLLNRLLTLLRSSRPKSHGGRFIKFSSHADTYDHREWKTGLPVRSAVLKPLESTRSTLNSALFMLGDGRASSRCVRAIWVIKGDGRASSKGDRVSKQDTQGGELNKKTTIPLTIKAFTSASFHFNRLKKCHVPPKRGGPKSKSSWKH</sequence>
<dbReference type="Proteomes" id="UP000226031">
    <property type="component" value="Unassembled WGS sequence"/>
</dbReference>
<evidence type="ECO:0000313" key="1">
    <source>
        <dbReference type="EMBL" id="PGH31612.1"/>
    </source>
</evidence>
<protein>
    <submittedName>
        <fullName evidence="1">Uncharacterized protein</fullName>
    </submittedName>
</protein>
<comment type="caution">
    <text evidence="1">The sequence shown here is derived from an EMBL/GenBank/DDBJ whole genome shotgun (WGS) entry which is preliminary data.</text>
</comment>
<dbReference type="AlphaFoldDB" id="A0A2B7ZF34"/>
<organism evidence="1 2">
    <name type="scientific">[Emmonsia] crescens</name>
    <dbReference type="NCBI Taxonomy" id="73230"/>
    <lineage>
        <taxon>Eukaryota</taxon>
        <taxon>Fungi</taxon>
        <taxon>Dikarya</taxon>
        <taxon>Ascomycota</taxon>
        <taxon>Pezizomycotina</taxon>
        <taxon>Eurotiomycetes</taxon>
        <taxon>Eurotiomycetidae</taxon>
        <taxon>Onygenales</taxon>
        <taxon>Ajellomycetaceae</taxon>
        <taxon>Emergomyces</taxon>
    </lineage>
</organism>
<accession>A0A2B7ZF34</accession>
<gene>
    <name evidence="1" type="ORF">GX50_05603</name>
</gene>
<dbReference type="VEuPathDB" id="FungiDB:EMCG_03770"/>
<keyword evidence="2" id="KW-1185">Reference proteome</keyword>
<name>A0A2B7ZF34_9EURO</name>
<evidence type="ECO:0000313" key="2">
    <source>
        <dbReference type="Proteomes" id="UP000226031"/>
    </source>
</evidence>
<proteinExistence type="predicted"/>
<reference evidence="1 2" key="1">
    <citation type="submission" date="2017-10" db="EMBL/GenBank/DDBJ databases">
        <title>Comparative genomics in systemic dimorphic fungi from Ajellomycetaceae.</title>
        <authorList>
            <person name="Munoz J.F."/>
            <person name="Mcewen J.G."/>
            <person name="Clay O.K."/>
            <person name="Cuomo C.A."/>
        </authorList>
    </citation>
    <scope>NUCLEOTIDE SEQUENCE [LARGE SCALE GENOMIC DNA]</scope>
    <source>
        <strain evidence="1 2">UAMH4076</strain>
    </source>
</reference>
<dbReference type="EMBL" id="PDND01000121">
    <property type="protein sequence ID" value="PGH31612.1"/>
    <property type="molecule type" value="Genomic_DNA"/>
</dbReference>